<feature type="transmembrane region" description="Helical" evidence="1">
    <location>
        <begin position="223"/>
        <end position="243"/>
    </location>
</feature>
<evidence type="ECO:0000313" key="3">
    <source>
        <dbReference type="EMBL" id="MFB9750082.1"/>
    </source>
</evidence>
<dbReference type="Pfam" id="PF08006">
    <property type="entry name" value="HAAS_TM"/>
    <property type="match status" value="1"/>
</dbReference>
<feature type="domain" description="HAAS transmembrane region" evidence="2">
    <location>
        <begin position="88"/>
        <end position="203"/>
    </location>
</feature>
<keyword evidence="1" id="KW-0812">Transmembrane</keyword>
<keyword evidence="1" id="KW-1133">Transmembrane helix</keyword>
<keyword evidence="1" id="KW-0472">Membrane</keyword>
<feature type="transmembrane region" description="Helical" evidence="1">
    <location>
        <begin position="199"/>
        <end position="217"/>
    </location>
</feature>
<name>A0ABV5VPC4_9BACL</name>
<sequence length="250" mass="27763">MLSPQADSFLTDLKTYLTVHGKNEREIAEIIGELEDHLYEAEKNGKPIEAITGSSPKAYMDQLKDEMKTDWRGIASLLMPLFPLALAFIILPDALRGKASYTIADIIGTISVLIFGTAAFVLLLRRDSSRVLSRGARKVWYVTIAAVPLAIFIGVQLLDKTVPLTPLFVPTAVQNQWLAAICLLFLIGYSLIARTWVTILIPLLLIVPGFAAERWTASGNGRAWLTLGIMVAAQVLLLGYLWLKSKRRRW</sequence>
<organism evidence="3 4">
    <name type="scientific">Paenibacillus hodogayensis</name>
    <dbReference type="NCBI Taxonomy" id="279208"/>
    <lineage>
        <taxon>Bacteria</taxon>
        <taxon>Bacillati</taxon>
        <taxon>Bacillota</taxon>
        <taxon>Bacilli</taxon>
        <taxon>Bacillales</taxon>
        <taxon>Paenibacillaceae</taxon>
        <taxon>Paenibacillus</taxon>
    </lineage>
</organism>
<dbReference type="PANTHER" id="PTHR41307:SF1">
    <property type="entry name" value="MEMBRANE PROTEIN"/>
    <property type="match status" value="1"/>
</dbReference>
<evidence type="ECO:0000313" key="4">
    <source>
        <dbReference type="Proteomes" id="UP001589619"/>
    </source>
</evidence>
<evidence type="ECO:0000256" key="1">
    <source>
        <dbReference type="SAM" id="Phobius"/>
    </source>
</evidence>
<proteinExistence type="predicted"/>
<gene>
    <name evidence="3" type="ORF">ACFFNY_00730</name>
</gene>
<feature type="transmembrane region" description="Helical" evidence="1">
    <location>
        <begin position="139"/>
        <end position="157"/>
    </location>
</feature>
<comment type="caution">
    <text evidence="3">The sequence shown here is derived from an EMBL/GenBank/DDBJ whole genome shotgun (WGS) entry which is preliminary data.</text>
</comment>
<reference evidence="3 4" key="1">
    <citation type="submission" date="2024-09" db="EMBL/GenBank/DDBJ databases">
        <authorList>
            <person name="Sun Q."/>
            <person name="Mori K."/>
        </authorList>
    </citation>
    <scope>NUCLEOTIDE SEQUENCE [LARGE SCALE GENOMIC DNA]</scope>
    <source>
        <strain evidence="3 4">JCM 12520</strain>
    </source>
</reference>
<dbReference type="PANTHER" id="PTHR41307">
    <property type="entry name" value="MEMBRANE PROTEIN-RELATED"/>
    <property type="match status" value="1"/>
</dbReference>
<evidence type="ECO:0000259" key="2">
    <source>
        <dbReference type="Pfam" id="PF08006"/>
    </source>
</evidence>
<accession>A0ABV5VPC4</accession>
<dbReference type="SUPFAM" id="SSF158560">
    <property type="entry name" value="BH3980-like"/>
    <property type="match status" value="1"/>
</dbReference>
<protein>
    <submittedName>
        <fullName evidence="3">HAAS domain-containing protein</fullName>
    </submittedName>
</protein>
<feature type="transmembrane region" description="Helical" evidence="1">
    <location>
        <begin position="103"/>
        <end position="124"/>
    </location>
</feature>
<dbReference type="Proteomes" id="UP001589619">
    <property type="component" value="Unassembled WGS sequence"/>
</dbReference>
<keyword evidence="4" id="KW-1185">Reference proteome</keyword>
<dbReference type="SUPFAM" id="SSF103473">
    <property type="entry name" value="MFS general substrate transporter"/>
    <property type="match status" value="1"/>
</dbReference>
<dbReference type="EMBL" id="JBHMAG010000001">
    <property type="protein sequence ID" value="MFB9750082.1"/>
    <property type="molecule type" value="Genomic_DNA"/>
</dbReference>
<dbReference type="RefSeq" id="WP_344910271.1">
    <property type="nucleotide sequence ID" value="NZ_BAAAYO010000008.1"/>
</dbReference>
<dbReference type="InterPro" id="IPR012963">
    <property type="entry name" value="HAAS_TM"/>
</dbReference>
<dbReference type="Gene3D" id="1.10.1900.10">
    <property type="entry name" value="c-terminal domain of poly(a) binding protein"/>
    <property type="match status" value="1"/>
</dbReference>
<feature type="transmembrane region" description="Helical" evidence="1">
    <location>
        <begin position="177"/>
        <end position="192"/>
    </location>
</feature>
<dbReference type="InterPro" id="IPR036259">
    <property type="entry name" value="MFS_trans_sf"/>
</dbReference>
<feature type="transmembrane region" description="Helical" evidence="1">
    <location>
        <begin position="73"/>
        <end position="91"/>
    </location>
</feature>